<sequence>MYKEDARARIERARLEKKRNAKDFPWGYDFFADDYEFLHGRLQECYQILSRLEYAIYKFNQANQTAAPQETAHPTAAEVTSRPEAAQQVSTAVQVDLRPRAVLVDLGPRKTSLCRSQSCPAVTDAADDRSPPCGGHRDTDAALSPPEPRMIQAVVMGAAPVVADSLRLRQGPAAAGLSSVD</sequence>
<evidence type="ECO:0000313" key="3">
    <source>
        <dbReference type="Proteomes" id="UP000041254"/>
    </source>
</evidence>
<feature type="compositionally biased region" description="Basic and acidic residues" evidence="1">
    <location>
        <begin position="126"/>
        <end position="140"/>
    </location>
</feature>
<dbReference type="AlphaFoldDB" id="A0A0G4EUK9"/>
<name>A0A0G4EUK9_VITBC</name>
<feature type="region of interest" description="Disordered" evidence="1">
    <location>
        <begin position="66"/>
        <end position="87"/>
    </location>
</feature>
<dbReference type="Proteomes" id="UP000041254">
    <property type="component" value="Unassembled WGS sequence"/>
</dbReference>
<dbReference type="VEuPathDB" id="CryptoDB:Vbra_13382"/>
<feature type="region of interest" description="Disordered" evidence="1">
    <location>
        <begin position="124"/>
        <end position="144"/>
    </location>
</feature>
<protein>
    <submittedName>
        <fullName evidence="2">Uncharacterized protein</fullName>
    </submittedName>
</protein>
<gene>
    <name evidence="2" type="ORF">Vbra_13382</name>
</gene>
<accession>A0A0G4EUK9</accession>
<dbReference type="InParanoid" id="A0A0G4EUK9"/>
<organism evidence="2 3">
    <name type="scientific">Vitrella brassicaformis (strain CCMP3155)</name>
    <dbReference type="NCBI Taxonomy" id="1169540"/>
    <lineage>
        <taxon>Eukaryota</taxon>
        <taxon>Sar</taxon>
        <taxon>Alveolata</taxon>
        <taxon>Colpodellida</taxon>
        <taxon>Vitrellaceae</taxon>
        <taxon>Vitrella</taxon>
    </lineage>
</organism>
<proteinExistence type="predicted"/>
<reference evidence="2 3" key="1">
    <citation type="submission" date="2014-11" db="EMBL/GenBank/DDBJ databases">
        <authorList>
            <person name="Zhu J."/>
            <person name="Qi W."/>
            <person name="Song R."/>
        </authorList>
    </citation>
    <scope>NUCLEOTIDE SEQUENCE [LARGE SCALE GENOMIC DNA]</scope>
</reference>
<dbReference type="EMBL" id="CDMY01000315">
    <property type="protein sequence ID" value="CEM01995.1"/>
    <property type="molecule type" value="Genomic_DNA"/>
</dbReference>
<keyword evidence="3" id="KW-1185">Reference proteome</keyword>
<evidence type="ECO:0000256" key="1">
    <source>
        <dbReference type="SAM" id="MobiDB-lite"/>
    </source>
</evidence>
<evidence type="ECO:0000313" key="2">
    <source>
        <dbReference type="EMBL" id="CEM01995.1"/>
    </source>
</evidence>